<evidence type="ECO:0000256" key="1">
    <source>
        <dbReference type="SAM" id="MobiDB-lite"/>
    </source>
</evidence>
<evidence type="ECO:0000313" key="4">
    <source>
        <dbReference type="Proteomes" id="UP000267268"/>
    </source>
</evidence>
<reference evidence="3 4" key="1">
    <citation type="submission" date="2018-12" db="EMBL/GenBank/DDBJ databases">
        <title>Flammeovirga pectinis sp. nov., isolated from the gut of the Korean scallop, Patinopecten yessoensis.</title>
        <authorList>
            <person name="Bae J.-W."/>
            <person name="Jeong Y.-S."/>
            <person name="Kang W."/>
        </authorList>
    </citation>
    <scope>NUCLEOTIDE SEQUENCE [LARGE SCALE GENOMIC DNA]</scope>
    <source>
        <strain evidence="3 4">L12M1</strain>
    </source>
</reference>
<feature type="compositionally biased region" description="Basic and acidic residues" evidence="1">
    <location>
        <begin position="662"/>
        <end position="738"/>
    </location>
</feature>
<feature type="compositionally biased region" description="Basic and acidic residues" evidence="1">
    <location>
        <begin position="969"/>
        <end position="978"/>
    </location>
</feature>
<feature type="compositionally biased region" description="Low complexity" evidence="1">
    <location>
        <begin position="780"/>
        <end position="790"/>
    </location>
</feature>
<dbReference type="EMBL" id="CP034562">
    <property type="protein sequence ID" value="AZQ64188.1"/>
    <property type="molecule type" value="Genomic_DNA"/>
</dbReference>
<feature type="compositionally biased region" description="Low complexity" evidence="1">
    <location>
        <begin position="929"/>
        <end position="961"/>
    </location>
</feature>
<feature type="compositionally biased region" description="Basic and acidic residues" evidence="1">
    <location>
        <begin position="1005"/>
        <end position="1016"/>
    </location>
</feature>
<feature type="compositionally biased region" description="Basic and acidic residues" evidence="1">
    <location>
        <begin position="1056"/>
        <end position="1078"/>
    </location>
</feature>
<evidence type="ECO:0000256" key="2">
    <source>
        <dbReference type="SAM" id="Phobius"/>
    </source>
</evidence>
<feature type="region of interest" description="Disordered" evidence="1">
    <location>
        <begin position="929"/>
        <end position="979"/>
    </location>
</feature>
<proteinExistence type="predicted"/>
<dbReference type="OrthoDB" id="9812498at2"/>
<keyword evidence="2" id="KW-0812">Transmembrane</keyword>
<protein>
    <recommendedName>
        <fullName evidence="5">DUF4175 family protein</fullName>
    </recommendedName>
</protein>
<feature type="transmembrane region" description="Helical" evidence="2">
    <location>
        <begin position="147"/>
        <end position="165"/>
    </location>
</feature>
<evidence type="ECO:0000313" key="3">
    <source>
        <dbReference type="EMBL" id="AZQ64188.1"/>
    </source>
</evidence>
<feature type="compositionally biased region" description="Polar residues" evidence="1">
    <location>
        <begin position="739"/>
        <end position="750"/>
    </location>
</feature>
<feature type="transmembrane region" description="Helical" evidence="2">
    <location>
        <begin position="21"/>
        <end position="39"/>
    </location>
</feature>
<feature type="region of interest" description="Disordered" evidence="1">
    <location>
        <begin position="1056"/>
        <end position="1090"/>
    </location>
</feature>
<gene>
    <name evidence="3" type="ORF">EI427_18735</name>
</gene>
<name>A0A3Q9FNZ9_9BACT</name>
<sequence>MFESKIKAYKQKLYRNAAMKGTILTLAAVLGLFLLFSVLEYLNNFGTTTRAILFFAYIMSFSYIFFLWVIKPLAKMNGISKQISDEQAAIEIGNHFPEISDKLINSIQLQSDAKSNSLIKATLEQRGHQFSPINFTTAISYKENLRYWYRYLLPALVVLFAILFVRPQIIVESTPKIIQFDKEFLPIAPFTFNLLTSNLEPFQGDDFELKVALSGEVLPSDVYIETDKGSLIKLQKSNPGYSFVHTFKKMQHGVKFRFKAAGYYSKEFKINTLTRPNLSKFSVQVTYPRYTNKSNETLENTGNLLVPEGSNITWLFDTKTTDSIQLYFKEIALKSDAEIVDNNVFKYVYKTNESTSYSVTLSNIYGTNKDSISYFLNVIKDKYPSISMRQYQDTVMFDYLVFGGNIGDDYGITRLRTRYRIKKKDDTKSPTTFNKIDIPFNRKAIDQSFYYKLETNQFNLKEGDKLEYFVEVYDNDGVNGNKRSKTPMYTFMLPTSAEIEKDLEESKKETENKLEETLAKADELNKNLKKLEEKLKGKRQLTWQDKKDIQKLIEERKALQQELENLQQQSQELKDKQSKFSDQDKSVAQKAEQLQKIIEDINDEETQKLYDELQKLMEQNYINQPLQENLKNIEKKQKNLKNELERTIKLFKKLQIEQKAKEVSSKLEDLSQKQQEVAKETDELQKKQEKEAEDPSKKAENDKAKEDLVKKQQELNEKFEKIKQEMEELRKMDKKEQTNQDFEQFTPSERSIQKEQENASEQLKQDKKKDAHQSQKKAANKMQQMAKQMQQSMQSAEMEQISEDHDALRQIMENLLKLSFDQEDLMESFKKVRRIDPKFVELSQTQLKLRDDAKYIEDSLVALSKRVFQIESFVTREVTDMNKYMDESLNAIKRRVPEVAASKQQFTMTSINNLTLLLSDILDNMQQQMSQSMAGQQMNQKQSSSSPSPSQMQQQLNQQMENLKKSGKSGKELSKELAKLAAQQEMIRNALKQSMGSGPEQMQGQKKDGQDGEGIKEGGNGYGKILKEMEKTEDDLVNKELTDKLIKRQKEILTRMLESEKAKKEKGKDEERKAETAKKQRQIPPPDSFDEYLKQKENQIELLRTIPTSLNTYYKQEVNKYFEKIKD</sequence>
<feature type="region of interest" description="Disordered" evidence="1">
    <location>
        <begin position="662"/>
        <end position="790"/>
    </location>
</feature>
<organism evidence="3 4">
    <name type="scientific">Flammeovirga pectinis</name>
    <dbReference type="NCBI Taxonomy" id="2494373"/>
    <lineage>
        <taxon>Bacteria</taxon>
        <taxon>Pseudomonadati</taxon>
        <taxon>Bacteroidota</taxon>
        <taxon>Cytophagia</taxon>
        <taxon>Cytophagales</taxon>
        <taxon>Flammeovirgaceae</taxon>
        <taxon>Flammeovirga</taxon>
    </lineage>
</organism>
<dbReference type="AlphaFoldDB" id="A0A3Q9FNZ9"/>
<keyword evidence="4" id="KW-1185">Reference proteome</keyword>
<keyword evidence="2" id="KW-1133">Transmembrane helix</keyword>
<accession>A0A3Q9FNZ9</accession>
<feature type="transmembrane region" description="Helical" evidence="2">
    <location>
        <begin position="51"/>
        <end position="70"/>
    </location>
</feature>
<dbReference type="RefSeq" id="WP_126617628.1">
    <property type="nucleotide sequence ID" value="NZ_CP034562.1"/>
</dbReference>
<feature type="compositionally biased region" description="Polar residues" evidence="1">
    <location>
        <begin position="993"/>
        <end position="1003"/>
    </location>
</feature>
<dbReference type="KEGG" id="fll:EI427_18735"/>
<feature type="compositionally biased region" description="Basic and acidic residues" evidence="1">
    <location>
        <begin position="751"/>
        <end position="773"/>
    </location>
</feature>
<evidence type="ECO:0008006" key="5">
    <source>
        <dbReference type="Google" id="ProtNLM"/>
    </source>
</evidence>
<feature type="region of interest" description="Disordered" evidence="1">
    <location>
        <begin position="993"/>
        <end position="1021"/>
    </location>
</feature>
<dbReference type="Proteomes" id="UP000267268">
    <property type="component" value="Chromosome 1"/>
</dbReference>
<keyword evidence="2" id="KW-0472">Membrane</keyword>